<accession>A0ACC2NQK0</accession>
<dbReference type="Proteomes" id="UP001239111">
    <property type="component" value="Chromosome 3"/>
</dbReference>
<keyword evidence="2" id="KW-1185">Reference proteome</keyword>
<name>A0ACC2NQK0_9HYME</name>
<gene>
    <name evidence="1" type="ORF">QAD02_004802</name>
</gene>
<sequence>MRVLVIGAGVIGITSAVAVKENFPLAKVTVIGEKFSPETTGDGSAGLWSPYLLANTDPDNITHWALLTLQWMETFWKNGLAKETGISLVPIYRVTSDSKGYSLPTWSCAPYGLHELTAKEICQLNKSKNSKFTGGIHYLAYICEPTRLLPWLMQKFVSMGGKIIRQRVSRLKEFDSNAYDVIINCTGLGARYFVGDQSVFPIRGQVMRVEAPWLLETFLSDDQDGNYIIPNIDCVILGGTHQENDNEVHPREEDSRFIFKGCKRLYPSVSETTVLKEWVGFRPGRDKVRLESEIIYTLGGKSTLVNIMPCCMRVRELDLITRLSSYPLPPRKPHKDGTNLGKSYVRLAYLLEPSLALTCPIHQPGDER</sequence>
<organism evidence="1 2">
    <name type="scientific">Eretmocerus hayati</name>
    <dbReference type="NCBI Taxonomy" id="131215"/>
    <lineage>
        <taxon>Eukaryota</taxon>
        <taxon>Metazoa</taxon>
        <taxon>Ecdysozoa</taxon>
        <taxon>Arthropoda</taxon>
        <taxon>Hexapoda</taxon>
        <taxon>Insecta</taxon>
        <taxon>Pterygota</taxon>
        <taxon>Neoptera</taxon>
        <taxon>Endopterygota</taxon>
        <taxon>Hymenoptera</taxon>
        <taxon>Apocrita</taxon>
        <taxon>Proctotrupomorpha</taxon>
        <taxon>Chalcidoidea</taxon>
        <taxon>Aphelinidae</taxon>
        <taxon>Aphelininae</taxon>
        <taxon>Eretmocerus</taxon>
    </lineage>
</organism>
<protein>
    <submittedName>
        <fullName evidence="1">Uncharacterized protein</fullName>
    </submittedName>
</protein>
<evidence type="ECO:0000313" key="2">
    <source>
        <dbReference type="Proteomes" id="UP001239111"/>
    </source>
</evidence>
<dbReference type="EMBL" id="CM056743">
    <property type="protein sequence ID" value="KAJ8673540.1"/>
    <property type="molecule type" value="Genomic_DNA"/>
</dbReference>
<reference evidence="1" key="1">
    <citation type="submission" date="2023-04" db="EMBL/GenBank/DDBJ databases">
        <title>A chromosome-level genome assembly of the parasitoid wasp Eretmocerus hayati.</title>
        <authorList>
            <person name="Zhong Y."/>
            <person name="Liu S."/>
            <person name="Liu Y."/>
        </authorList>
    </citation>
    <scope>NUCLEOTIDE SEQUENCE</scope>
    <source>
        <strain evidence="1">ZJU_SS_LIU_2023</strain>
    </source>
</reference>
<evidence type="ECO:0000313" key="1">
    <source>
        <dbReference type="EMBL" id="KAJ8673540.1"/>
    </source>
</evidence>
<comment type="caution">
    <text evidence="1">The sequence shown here is derived from an EMBL/GenBank/DDBJ whole genome shotgun (WGS) entry which is preliminary data.</text>
</comment>
<proteinExistence type="predicted"/>